<dbReference type="RefSeq" id="WP_273233701.1">
    <property type="nucleotide sequence ID" value="NZ_QFOH01000021.1"/>
</dbReference>
<reference evidence="2 3" key="1">
    <citation type="submission" date="2017-08" db="EMBL/GenBank/DDBJ databases">
        <title>Infants hospitalized years apart are colonized by the same room-sourced microbial strains.</title>
        <authorList>
            <person name="Brooks B."/>
            <person name="Olm M.R."/>
            <person name="Firek B.A."/>
            <person name="Baker R."/>
            <person name="Thomas B.C."/>
            <person name="Morowitz M.J."/>
            <person name="Banfield J.F."/>
        </authorList>
    </citation>
    <scope>NUCLEOTIDE SEQUENCE [LARGE SCALE GENOMIC DNA]</scope>
    <source>
        <strain evidence="2">S2_009_000_R2_77</strain>
    </source>
</reference>
<comment type="caution">
    <text evidence="2">The sequence shown here is derived from an EMBL/GenBank/DDBJ whole genome shotgun (WGS) entry which is preliminary data.</text>
</comment>
<accession>A0A2W5EQ26</accession>
<dbReference type="Proteomes" id="UP000249198">
    <property type="component" value="Unassembled WGS sequence"/>
</dbReference>
<keyword evidence="1" id="KW-1133">Transmembrane helix</keyword>
<sequence>MKRLHRSTFALPTLIGLGSAIGLFCALLGDGVWDAVAWLGLGVPALLGGWPLLRRGQNKGAPFKRGARLWHRRQ</sequence>
<keyword evidence="1" id="KW-0472">Membrane</keyword>
<evidence type="ECO:0000313" key="2">
    <source>
        <dbReference type="EMBL" id="PZP22166.1"/>
    </source>
</evidence>
<evidence type="ECO:0000256" key="1">
    <source>
        <dbReference type="SAM" id="Phobius"/>
    </source>
</evidence>
<evidence type="ECO:0008006" key="4">
    <source>
        <dbReference type="Google" id="ProtNLM"/>
    </source>
</evidence>
<protein>
    <recommendedName>
        <fullName evidence="4">DUF4175 domain-containing protein</fullName>
    </recommendedName>
</protein>
<feature type="transmembrane region" description="Helical" evidence="1">
    <location>
        <begin position="35"/>
        <end position="53"/>
    </location>
</feature>
<gene>
    <name evidence="2" type="ORF">DI599_16385</name>
</gene>
<dbReference type="AlphaFoldDB" id="A0A2W5EQ26"/>
<dbReference type="EMBL" id="QFOH01000021">
    <property type="protein sequence ID" value="PZP22166.1"/>
    <property type="molecule type" value="Genomic_DNA"/>
</dbReference>
<evidence type="ECO:0000313" key="3">
    <source>
        <dbReference type="Proteomes" id="UP000249198"/>
    </source>
</evidence>
<proteinExistence type="predicted"/>
<keyword evidence="1" id="KW-0812">Transmembrane</keyword>
<feature type="transmembrane region" description="Helical" evidence="1">
    <location>
        <begin position="9"/>
        <end position="29"/>
    </location>
</feature>
<name>A0A2W5EQ26_9PSED</name>
<organism evidence="2 3">
    <name type="scientific">Pseudomonas kuykendallii</name>
    <dbReference type="NCBI Taxonomy" id="1007099"/>
    <lineage>
        <taxon>Bacteria</taxon>
        <taxon>Pseudomonadati</taxon>
        <taxon>Pseudomonadota</taxon>
        <taxon>Gammaproteobacteria</taxon>
        <taxon>Pseudomonadales</taxon>
        <taxon>Pseudomonadaceae</taxon>
        <taxon>Pseudomonas</taxon>
    </lineage>
</organism>